<keyword evidence="2" id="KW-0472">Membrane</keyword>
<reference evidence="3 4" key="1">
    <citation type="journal article" date="2019" name="Sci. Rep.">
        <title>Orb-weaving spider Araneus ventricosus genome elucidates the spidroin gene catalogue.</title>
        <authorList>
            <person name="Kono N."/>
            <person name="Nakamura H."/>
            <person name="Ohtoshi R."/>
            <person name="Moran D.A.P."/>
            <person name="Shinohara A."/>
            <person name="Yoshida Y."/>
            <person name="Fujiwara M."/>
            <person name="Mori M."/>
            <person name="Tomita M."/>
            <person name="Arakawa K."/>
        </authorList>
    </citation>
    <scope>NUCLEOTIDE SEQUENCE [LARGE SCALE GENOMIC DNA]</scope>
</reference>
<organism evidence="3 4">
    <name type="scientific">Araneus ventricosus</name>
    <name type="common">Orbweaver spider</name>
    <name type="synonym">Epeira ventricosa</name>
    <dbReference type="NCBI Taxonomy" id="182803"/>
    <lineage>
        <taxon>Eukaryota</taxon>
        <taxon>Metazoa</taxon>
        <taxon>Ecdysozoa</taxon>
        <taxon>Arthropoda</taxon>
        <taxon>Chelicerata</taxon>
        <taxon>Arachnida</taxon>
        <taxon>Araneae</taxon>
        <taxon>Araneomorphae</taxon>
        <taxon>Entelegynae</taxon>
        <taxon>Araneoidea</taxon>
        <taxon>Araneidae</taxon>
        <taxon>Araneus</taxon>
    </lineage>
</organism>
<protein>
    <submittedName>
        <fullName evidence="3">Uncharacterized protein</fullName>
    </submittedName>
</protein>
<feature type="region of interest" description="Disordered" evidence="1">
    <location>
        <begin position="36"/>
        <end position="96"/>
    </location>
</feature>
<keyword evidence="2" id="KW-1133">Transmembrane helix</keyword>
<proteinExistence type="predicted"/>
<evidence type="ECO:0000256" key="2">
    <source>
        <dbReference type="SAM" id="Phobius"/>
    </source>
</evidence>
<evidence type="ECO:0000256" key="1">
    <source>
        <dbReference type="SAM" id="MobiDB-lite"/>
    </source>
</evidence>
<dbReference type="EMBL" id="BGPR01095743">
    <property type="protein sequence ID" value="GBM39642.1"/>
    <property type="molecule type" value="Genomic_DNA"/>
</dbReference>
<gene>
    <name evidence="3" type="ORF">AVEN_252683_1</name>
</gene>
<dbReference type="Proteomes" id="UP000499080">
    <property type="component" value="Unassembled WGS sequence"/>
</dbReference>
<sequence>MAPSSDSSKTSHLFILFLSAANIYLFLTITTPKEKELERLHELPTDDETDEDSDIDKERNRPEDVLEENFSDLESFNEHDTESEDGDSGNEEVSNSEWFTSKDGVLCRKTKFSQNIHTKCLNIVFRLPGTKGPAK</sequence>
<accession>A0A4Y2FE32</accession>
<dbReference type="AlphaFoldDB" id="A0A4Y2FE32"/>
<comment type="caution">
    <text evidence="3">The sequence shown here is derived from an EMBL/GenBank/DDBJ whole genome shotgun (WGS) entry which is preliminary data.</text>
</comment>
<keyword evidence="2" id="KW-0812">Transmembrane</keyword>
<keyword evidence="4" id="KW-1185">Reference proteome</keyword>
<feature type="compositionally biased region" description="Acidic residues" evidence="1">
    <location>
        <begin position="81"/>
        <end position="90"/>
    </location>
</feature>
<feature type="transmembrane region" description="Helical" evidence="2">
    <location>
        <begin position="12"/>
        <end position="30"/>
    </location>
</feature>
<evidence type="ECO:0000313" key="4">
    <source>
        <dbReference type="Proteomes" id="UP000499080"/>
    </source>
</evidence>
<feature type="compositionally biased region" description="Acidic residues" evidence="1">
    <location>
        <begin position="45"/>
        <end position="55"/>
    </location>
</feature>
<name>A0A4Y2FE32_ARAVE</name>
<evidence type="ECO:0000313" key="3">
    <source>
        <dbReference type="EMBL" id="GBM39642.1"/>
    </source>
</evidence>